<protein>
    <submittedName>
        <fullName evidence="2">Uncharacterized protein</fullName>
    </submittedName>
</protein>
<proteinExistence type="predicted"/>
<evidence type="ECO:0000256" key="1">
    <source>
        <dbReference type="SAM" id="MobiDB-lite"/>
    </source>
</evidence>
<comment type="caution">
    <text evidence="2">The sequence shown here is derived from an EMBL/GenBank/DDBJ whole genome shotgun (WGS) entry which is preliminary data.</text>
</comment>
<sequence>MPGAADANRHARSSKPVTIKPNTSDGGLLLRWRSFGPRELTRFKELLEKPVKLKPGWPDSEDMAT</sequence>
<name>A0A9D3ZZG3_9ROSI</name>
<organism evidence="2 3">
    <name type="scientific">Gossypium stocksii</name>
    <dbReference type="NCBI Taxonomy" id="47602"/>
    <lineage>
        <taxon>Eukaryota</taxon>
        <taxon>Viridiplantae</taxon>
        <taxon>Streptophyta</taxon>
        <taxon>Embryophyta</taxon>
        <taxon>Tracheophyta</taxon>
        <taxon>Spermatophyta</taxon>
        <taxon>Magnoliopsida</taxon>
        <taxon>eudicotyledons</taxon>
        <taxon>Gunneridae</taxon>
        <taxon>Pentapetalae</taxon>
        <taxon>rosids</taxon>
        <taxon>malvids</taxon>
        <taxon>Malvales</taxon>
        <taxon>Malvaceae</taxon>
        <taxon>Malvoideae</taxon>
        <taxon>Gossypium</taxon>
    </lineage>
</organism>
<accession>A0A9D3ZZG3</accession>
<evidence type="ECO:0000313" key="2">
    <source>
        <dbReference type="EMBL" id="KAH1074358.1"/>
    </source>
</evidence>
<feature type="region of interest" description="Disordered" evidence="1">
    <location>
        <begin position="1"/>
        <end position="26"/>
    </location>
</feature>
<keyword evidence="3" id="KW-1185">Reference proteome</keyword>
<evidence type="ECO:0000313" key="3">
    <source>
        <dbReference type="Proteomes" id="UP000828251"/>
    </source>
</evidence>
<dbReference type="EMBL" id="JAIQCV010000008">
    <property type="protein sequence ID" value="KAH1074358.1"/>
    <property type="molecule type" value="Genomic_DNA"/>
</dbReference>
<gene>
    <name evidence="2" type="ORF">J1N35_026686</name>
</gene>
<reference evidence="2 3" key="1">
    <citation type="journal article" date="2021" name="Plant Biotechnol. J.">
        <title>Multi-omics assisted identification of the key and species-specific regulatory components of drought-tolerant mechanisms in Gossypium stocksii.</title>
        <authorList>
            <person name="Yu D."/>
            <person name="Ke L."/>
            <person name="Zhang D."/>
            <person name="Wu Y."/>
            <person name="Sun Y."/>
            <person name="Mei J."/>
            <person name="Sun J."/>
            <person name="Sun Y."/>
        </authorList>
    </citation>
    <scope>NUCLEOTIDE SEQUENCE [LARGE SCALE GENOMIC DNA]</scope>
    <source>
        <strain evidence="3">cv. E1</strain>
        <tissue evidence="2">Leaf</tissue>
    </source>
</reference>
<dbReference type="AlphaFoldDB" id="A0A9D3ZZG3"/>
<dbReference type="OrthoDB" id="10293240at2759"/>
<dbReference type="Proteomes" id="UP000828251">
    <property type="component" value="Unassembled WGS sequence"/>
</dbReference>